<keyword evidence="5" id="KW-0732">Signal</keyword>
<evidence type="ECO:0000259" key="10">
    <source>
        <dbReference type="SMART" id="SM00499"/>
    </source>
</evidence>
<keyword evidence="8" id="KW-0449">Lipoprotein</keyword>
<evidence type="ECO:0000313" key="12">
    <source>
        <dbReference type="Proteomes" id="UP001454036"/>
    </source>
</evidence>
<comment type="caution">
    <text evidence="11">The sequence shown here is derived from an EMBL/GenBank/DDBJ whole genome shotgun (WGS) entry which is preliminary data.</text>
</comment>
<protein>
    <recommendedName>
        <fullName evidence="10">Bifunctional inhibitor/plant lipid transfer protein/seed storage helical domain-containing protein</fullName>
    </recommendedName>
</protein>
<evidence type="ECO:0000313" key="11">
    <source>
        <dbReference type="EMBL" id="GAA0175406.1"/>
    </source>
</evidence>
<dbReference type="Pfam" id="PF14368">
    <property type="entry name" value="LTP_2"/>
    <property type="match status" value="1"/>
</dbReference>
<proteinExistence type="inferred from homology"/>
<evidence type="ECO:0000256" key="8">
    <source>
        <dbReference type="ARBA" id="ARBA00023288"/>
    </source>
</evidence>
<evidence type="ECO:0000256" key="6">
    <source>
        <dbReference type="ARBA" id="ARBA00023157"/>
    </source>
</evidence>
<dbReference type="EMBL" id="BAABME010009574">
    <property type="protein sequence ID" value="GAA0175406.1"/>
    <property type="molecule type" value="Genomic_DNA"/>
</dbReference>
<comment type="similarity">
    <text evidence="2">Belongs to the plant LTP family.</text>
</comment>
<evidence type="ECO:0000256" key="9">
    <source>
        <dbReference type="SAM" id="MobiDB-lite"/>
    </source>
</evidence>
<dbReference type="CDD" id="cd00010">
    <property type="entry name" value="AAI_LTSS"/>
    <property type="match status" value="1"/>
</dbReference>
<evidence type="ECO:0000256" key="1">
    <source>
        <dbReference type="ARBA" id="ARBA00004609"/>
    </source>
</evidence>
<sequence>MSLVPCLTYVTGSSATPSSSCCSQLGNVVSSNPRCLCTLLNGGGSSLGVSINQTLALTLPDQCKVQTPPVSQCNNSVAEGPAGGPSKATSPVPVGSPIANAPKTATTVTIPPISSGKNNTLSCFS</sequence>
<keyword evidence="12" id="KW-1185">Reference proteome</keyword>
<evidence type="ECO:0000256" key="4">
    <source>
        <dbReference type="ARBA" id="ARBA00022622"/>
    </source>
</evidence>
<dbReference type="Gene3D" id="1.10.110.10">
    <property type="entry name" value="Plant lipid-transfer and hydrophobic proteins"/>
    <property type="match status" value="1"/>
</dbReference>
<dbReference type="AlphaFoldDB" id="A0AAV3RI34"/>
<keyword evidence="4" id="KW-0472">Membrane</keyword>
<dbReference type="InterPro" id="IPR016140">
    <property type="entry name" value="Bifunc_inhib/LTP/seed_store"/>
</dbReference>
<dbReference type="SMART" id="SM00499">
    <property type="entry name" value="AAI"/>
    <property type="match status" value="1"/>
</dbReference>
<dbReference type="SUPFAM" id="SSF47699">
    <property type="entry name" value="Bifunctional inhibitor/lipid-transfer protein/seed storage 2S albumin"/>
    <property type="match status" value="1"/>
</dbReference>
<accession>A0AAV3RI34</accession>
<dbReference type="InterPro" id="IPR036312">
    <property type="entry name" value="Bifun_inhib/LTP/seed_sf"/>
</dbReference>
<feature type="domain" description="Bifunctional inhibitor/plant lipid transfer protein/seed storage helical" evidence="10">
    <location>
        <begin position="6"/>
        <end position="73"/>
    </location>
</feature>
<dbReference type="GO" id="GO:0098552">
    <property type="term" value="C:side of membrane"/>
    <property type="evidence" value="ECO:0007669"/>
    <property type="project" value="UniProtKB-KW"/>
</dbReference>
<keyword evidence="7" id="KW-0325">Glycoprotein</keyword>
<evidence type="ECO:0000256" key="3">
    <source>
        <dbReference type="ARBA" id="ARBA00022475"/>
    </source>
</evidence>
<feature type="region of interest" description="Disordered" evidence="9">
    <location>
        <begin position="73"/>
        <end position="111"/>
    </location>
</feature>
<keyword evidence="3" id="KW-1003">Cell membrane</keyword>
<dbReference type="Proteomes" id="UP001454036">
    <property type="component" value="Unassembled WGS sequence"/>
</dbReference>
<keyword evidence="4" id="KW-0336">GPI-anchor</keyword>
<gene>
    <name evidence="11" type="ORF">LIER_28586</name>
</gene>
<evidence type="ECO:0000256" key="7">
    <source>
        <dbReference type="ARBA" id="ARBA00023180"/>
    </source>
</evidence>
<evidence type="ECO:0000256" key="2">
    <source>
        <dbReference type="ARBA" id="ARBA00009748"/>
    </source>
</evidence>
<name>A0AAV3RI34_LITER</name>
<keyword evidence="6" id="KW-1015">Disulfide bond</keyword>
<dbReference type="PANTHER" id="PTHR33044">
    <property type="entry name" value="BIFUNCTIONAL INHIBITOR/LIPID-TRANSFER PROTEIN/SEED STORAGE 2S ALBUMIN SUPERFAMILY PROTEIN-RELATED"/>
    <property type="match status" value="1"/>
</dbReference>
<organism evidence="11 12">
    <name type="scientific">Lithospermum erythrorhizon</name>
    <name type="common">Purple gromwell</name>
    <name type="synonym">Lithospermum officinale var. erythrorhizon</name>
    <dbReference type="NCBI Taxonomy" id="34254"/>
    <lineage>
        <taxon>Eukaryota</taxon>
        <taxon>Viridiplantae</taxon>
        <taxon>Streptophyta</taxon>
        <taxon>Embryophyta</taxon>
        <taxon>Tracheophyta</taxon>
        <taxon>Spermatophyta</taxon>
        <taxon>Magnoliopsida</taxon>
        <taxon>eudicotyledons</taxon>
        <taxon>Gunneridae</taxon>
        <taxon>Pentapetalae</taxon>
        <taxon>asterids</taxon>
        <taxon>lamiids</taxon>
        <taxon>Boraginales</taxon>
        <taxon>Boraginaceae</taxon>
        <taxon>Boraginoideae</taxon>
        <taxon>Lithospermeae</taxon>
        <taxon>Lithospermum</taxon>
    </lineage>
</organism>
<dbReference type="GO" id="GO:0005886">
    <property type="term" value="C:plasma membrane"/>
    <property type="evidence" value="ECO:0007669"/>
    <property type="project" value="UniProtKB-SubCell"/>
</dbReference>
<reference evidence="11 12" key="1">
    <citation type="submission" date="2024-01" db="EMBL/GenBank/DDBJ databases">
        <title>The complete chloroplast genome sequence of Lithospermum erythrorhizon: insights into the phylogenetic relationship among Boraginaceae species and the maternal lineages of purple gromwells.</title>
        <authorList>
            <person name="Okada T."/>
            <person name="Watanabe K."/>
        </authorList>
    </citation>
    <scope>NUCLEOTIDE SEQUENCE [LARGE SCALE GENOMIC DNA]</scope>
</reference>
<comment type="subcellular location">
    <subcellularLocation>
        <location evidence="1">Cell membrane</location>
        <topology evidence="1">Lipid-anchor</topology>
        <topology evidence="1">GPI-anchor</topology>
    </subcellularLocation>
</comment>
<evidence type="ECO:0000256" key="5">
    <source>
        <dbReference type="ARBA" id="ARBA00022729"/>
    </source>
</evidence>
<dbReference type="InterPro" id="IPR043325">
    <property type="entry name" value="LTSS"/>
</dbReference>